<dbReference type="Proteomes" id="UP000261278">
    <property type="component" value="Unassembled WGS sequence"/>
</dbReference>
<comment type="caution">
    <text evidence="1">The sequence shown here is derived from an EMBL/GenBank/DDBJ whole genome shotgun (WGS) entry which is preliminary data.</text>
</comment>
<dbReference type="RefSeq" id="WP_117678200.1">
    <property type="nucleotide sequence ID" value="NZ_JAHYMS010000027.1"/>
</dbReference>
<organism evidence="1 2">
    <name type="scientific">Phocaeicola vulgatus</name>
    <name type="common">Bacteroides vulgatus</name>
    <dbReference type="NCBI Taxonomy" id="821"/>
    <lineage>
        <taxon>Bacteria</taxon>
        <taxon>Pseudomonadati</taxon>
        <taxon>Bacteroidota</taxon>
        <taxon>Bacteroidia</taxon>
        <taxon>Bacteroidales</taxon>
        <taxon>Bacteroidaceae</taxon>
        <taxon>Phocaeicola</taxon>
    </lineage>
</organism>
<accession>A0A3E4T3X7</accession>
<evidence type="ECO:0000313" key="2">
    <source>
        <dbReference type="Proteomes" id="UP000261278"/>
    </source>
</evidence>
<gene>
    <name evidence="1" type="ORF">DXC44_12010</name>
</gene>
<protein>
    <submittedName>
        <fullName evidence="1">Uncharacterized protein</fullName>
    </submittedName>
</protein>
<proteinExistence type="predicted"/>
<reference evidence="1 2" key="1">
    <citation type="submission" date="2018-08" db="EMBL/GenBank/DDBJ databases">
        <title>A genome reference for cultivated species of the human gut microbiota.</title>
        <authorList>
            <person name="Zou Y."/>
            <person name="Xue W."/>
            <person name="Luo G."/>
        </authorList>
    </citation>
    <scope>NUCLEOTIDE SEQUENCE [LARGE SCALE GENOMIC DNA]</scope>
    <source>
        <strain evidence="1 2">TF05-18</strain>
    </source>
</reference>
<evidence type="ECO:0000313" key="1">
    <source>
        <dbReference type="EMBL" id="RGL85264.1"/>
    </source>
</evidence>
<name>A0A3E4T3X7_PHOVU</name>
<sequence length="167" mass="19519">MIRPPKSVLLQYIYDYGLDKAAALFHIDIETADKIINWKPQYDQYSYNTVIDKPLHRNASKIADIIAKHYPELVKQYTTYYKDTIYMSQTVEDFLQKAVIRCMEVGLEDVTEESVLELLRVQFNTIRCYAKKSSYTMNSKLAPLEVQNEEGEYIIPSELYAIPKETE</sequence>
<dbReference type="AlphaFoldDB" id="A0A3E4T3X7"/>
<dbReference type="EMBL" id="QSSN01000013">
    <property type="protein sequence ID" value="RGL85264.1"/>
    <property type="molecule type" value="Genomic_DNA"/>
</dbReference>